<feature type="transmembrane region" description="Helical" evidence="2">
    <location>
        <begin position="61"/>
        <end position="83"/>
    </location>
</feature>
<feature type="region of interest" description="Disordered" evidence="1">
    <location>
        <begin position="239"/>
        <end position="380"/>
    </location>
</feature>
<feature type="transmembrane region" description="Helical" evidence="2">
    <location>
        <begin position="136"/>
        <end position="158"/>
    </location>
</feature>
<comment type="caution">
    <text evidence="3">The sequence shown here is derived from an EMBL/GenBank/DDBJ whole genome shotgun (WGS) entry which is preliminary data.</text>
</comment>
<organism evidence="3 4">
    <name type="scientific">Microbacterium istanbulense</name>
    <dbReference type="NCBI Taxonomy" id="3122049"/>
    <lineage>
        <taxon>Bacteria</taxon>
        <taxon>Bacillati</taxon>
        <taxon>Actinomycetota</taxon>
        <taxon>Actinomycetes</taxon>
        <taxon>Micrococcales</taxon>
        <taxon>Microbacteriaceae</taxon>
        <taxon>Microbacterium</taxon>
    </lineage>
</organism>
<evidence type="ECO:0000256" key="1">
    <source>
        <dbReference type="SAM" id="MobiDB-lite"/>
    </source>
</evidence>
<reference evidence="3 4" key="1">
    <citation type="submission" date="2024-02" db="EMBL/GenBank/DDBJ databases">
        <authorList>
            <person name="Saticioglu I.B."/>
        </authorList>
    </citation>
    <scope>NUCLEOTIDE SEQUENCE [LARGE SCALE GENOMIC DNA]</scope>
    <source>
        <strain evidence="3 4">Mu-43</strain>
    </source>
</reference>
<feature type="transmembrane region" description="Helical" evidence="2">
    <location>
        <begin position="37"/>
        <end position="55"/>
    </location>
</feature>
<keyword evidence="2" id="KW-1133">Transmembrane helix</keyword>
<evidence type="ECO:0000256" key="2">
    <source>
        <dbReference type="SAM" id="Phobius"/>
    </source>
</evidence>
<feature type="compositionally biased region" description="Low complexity" evidence="1">
    <location>
        <begin position="295"/>
        <end position="307"/>
    </location>
</feature>
<name>A0ABU8LLN7_9MICO</name>
<evidence type="ECO:0000313" key="3">
    <source>
        <dbReference type="EMBL" id="MEJ1091592.1"/>
    </source>
</evidence>
<feature type="compositionally biased region" description="Basic and acidic residues" evidence="1">
    <location>
        <begin position="354"/>
        <end position="368"/>
    </location>
</feature>
<protein>
    <submittedName>
        <fullName evidence="3">Uncharacterized protein</fullName>
    </submittedName>
</protein>
<dbReference type="Proteomes" id="UP001366085">
    <property type="component" value="Unassembled WGS sequence"/>
</dbReference>
<keyword evidence="2" id="KW-0472">Membrane</keyword>
<dbReference type="RefSeq" id="WP_337319259.1">
    <property type="nucleotide sequence ID" value="NZ_JBBDGN010000006.1"/>
</dbReference>
<accession>A0ABU8LLN7</accession>
<feature type="compositionally biased region" description="Basic and acidic residues" evidence="1">
    <location>
        <begin position="315"/>
        <end position="338"/>
    </location>
</feature>
<keyword evidence="4" id="KW-1185">Reference proteome</keyword>
<sequence length="443" mass="47385">MSTAQQTSEPDPAEDGVLYEDQVAPEYGILGLTLRELLIVSAWLLAFILSFFPVFLTGPSIWGLGLEWVLPIGVPTAAVFLIVLRRFSPEGIRRVGSLGIDQFASVAFSVSAVYWAQQVWSGTAATIASGLYLLGWVPILQLLLSLALVVFTVFAPLVPGLREDFQGRMETLAHRNANPVRPVIARPHPVPAPTEATATAPATVDAPAAVDEPDDAEQVDAIDRDTDATHVFGAPLLTPQVGSASHASGGDMGTSVSISESDYVPGYARRSRRRDDDEPADDTAGESAADDARADGATADGATTDGATADEDTTDEARADDAHDAAAGEQTRGDQRDDGFDESPLFGALSETLVIRDDSDGADDRSWDQTDESDLDDSRNVGQPFWILAGSERDVHDENGEPLFRIGPTAWTLVIEDRDGAYVVRHDDGRIGYLHDITDITKG</sequence>
<evidence type="ECO:0000313" key="4">
    <source>
        <dbReference type="Proteomes" id="UP001366085"/>
    </source>
</evidence>
<proteinExistence type="predicted"/>
<gene>
    <name evidence="3" type="ORF">WDU93_07765</name>
</gene>
<keyword evidence="2" id="KW-0812">Transmembrane</keyword>
<dbReference type="EMBL" id="JBBDGN010000006">
    <property type="protein sequence ID" value="MEJ1091592.1"/>
    <property type="molecule type" value="Genomic_DNA"/>
</dbReference>